<dbReference type="RefSeq" id="WP_071060921.1">
    <property type="nucleotide sequence ID" value="NZ_MKIE01000001.1"/>
</dbReference>
<sequence length="67" mass="7229">MSCGDGCGKKGLIYPEEAVKSGIGFGSALAIVVSYTANGSIGWAIIHGLLGWIYVVYYWIKYAESFF</sequence>
<organism evidence="2 3">
    <name type="scientific">Andreesenia angusta</name>
    <dbReference type="NCBI Taxonomy" id="39480"/>
    <lineage>
        <taxon>Bacteria</taxon>
        <taxon>Bacillati</taxon>
        <taxon>Bacillota</taxon>
        <taxon>Tissierellia</taxon>
        <taxon>Tissierellales</taxon>
        <taxon>Gottschalkiaceae</taxon>
        <taxon>Andreesenia</taxon>
    </lineage>
</organism>
<dbReference type="OrthoDB" id="287788at2"/>
<accession>A0A1S1VAH7</accession>
<gene>
    <name evidence="2" type="ORF">EUAN_03040</name>
</gene>
<feature type="transmembrane region" description="Helical" evidence="1">
    <location>
        <begin position="41"/>
        <end position="60"/>
    </location>
</feature>
<dbReference type="Proteomes" id="UP000180254">
    <property type="component" value="Unassembled WGS sequence"/>
</dbReference>
<dbReference type="EMBL" id="MKIE01000001">
    <property type="protein sequence ID" value="OHW63440.1"/>
    <property type="molecule type" value="Genomic_DNA"/>
</dbReference>
<evidence type="ECO:0000313" key="2">
    <source>
        <dbReference type="EMBL" id="OHW63440.1"/>
    </source>
</evidence>
<keyword evidence="1" id="KW-1133">Transmembrane helix</keyword>
<protein>
    <submittedName>
        <fullName evidence="2">Uncharacterized protein</fullName>
    </submittedName>
</protein>
<evidence type="ECO:0000256" key="1">
    <source>
        <dbReference type="SAM" id="Phobius"/>
    </source>
</evidence>
<dbReference type="AlphaFoldDB" id="A0A1S1VAH7"/>
<keyword evidence="1" id="KW-0812">Transmembrane</keyword>
<evidence type="ECO:0000313" key="3">
    <source>
        <dbReference type="Proteomes" id="UP000180254"/>
    </source>
</evidence>
<comment type="caution">
    <text evidence="2">The sequence shown here is derived from an EMBL/GenBank/DDBJ whole genome shotgun (WGS) entry which is preliminary data.</text>
</comment>
<keyword evidence="3" id="KW-1185">Reference proteome</keyword>
<dbReference type="STRING" id="39480.EUAN_03040"/>
<name>A0A1S1VAH7_9FIRM</name>
<keyword evidence="1" id="KW-0472">Membrane</keyword>
<proteinExistence type="predicted"/>
<reference evidence="2 3" key="1">
    <citation type="submission" date="2016-09" db="EMBL/GenBank/DDBJ databases">
        <title>Genome sequence of Eubacterium angustum.</title>
        <authorList>
            <person name="Poehlein A."/>
            <person name="Daniel R."/>
        </authorList>
    </citation>
    <scope>NUCLEOTIDE SEQUENCE [LARGE SCALE GENOMIC DNA]</scope>
    <source>
        <strain evidence="2 3">DSM 1989</strain>
    </source>
</reference>